<organism evidence="6 7">
    <name type="scientific">Microvirga aerophila</name>
    <dbReference type="NCBI Taxonomy" id="670291"/>
    <lineage>
        <taxon>Bacteria</taxon>
        <taxon>Pseudomonadati</taxon>
        <taxon>Pseudomonadota</taxon>
        <taxon>Alphaproteobacteria</taxon>
        <taxon>Hyphomicrobiales</taxon>
        <taxon>Methylobacteriaceae</taxon>
        <taxon>Microvirga</taxon>
    </lineage>
</organism>
<dbReference type="PROSITE" id="PS51257">
    <property type="entry name" value="PROKAR_LIPOPROTEIN"/>
    <property type="match status" value="1"/>
</dbReference>
<feature type="signal peptide" evidence="4">
    <location>
        <begin position="1"/>
        <end position="22"/>
    </location>
</feature>
<dbReference type="PANTHER" id="PTHR37482">
    <property type="entry name" value="OUTER MEMBRANE PROTEIN ASSEMBLY FACTOR BAME"/>
    <property type="match status" value="1"/>
</dbReference>
<dbReference type="GO" id="GO:1990063">
    <property type="term" value="C:Bam protein complex"/>
    <property type="evidence" value="ECO:0007669"/>
    <property type="project" value="TreeGrafter"/>
</dbReference>
<reference evidence="6 7" key="1">
    <citation type="submission" date="2019-07" db="EMBL/GenBank/DDBJ databases">
        <title>Whole genome shotgun sequence of Microvirga aerophila NBRC 106136.</title>
        <authorList>
            <person name="Hosoyama A."/>
            <person name="Uohara A."/>
            <person name="Ohji S."/>
            <person name="Ichikawa N."/>
        </authorList>
    </citation>
    <scope>NUCLEOTIDE SEQUENCE [LARGE SCALE GENOMIC DNA]</scope>
    <source>
        <strain evidence="6 7">NBRC 106136</strain>
    </source>
</reference>
<proteinExistence type="predicted"/>
<evidence type="ECO:0000256" key="3">
    <source>
        <dbReference type="ARBA" id="ARBA00023237"/>
    </source>
</evidence>
<sequence>MRRYHTFFVRLAAATVLTSSLAACVGGEEFQRGYLVDERAVSQVRNGMNAEQVLTSLGTPSTVSTVGNKTWYYISQKSRRTFQFMPEQVVDQRVTAVYFNNNMRVERTALYGLQDGQVFDFISRTTPAGGQESSFLGQILRGTNNFNPFGA</sequence>
<protein>
    <recommendedName>
        <fullName evidence="5">Outer membrane protein assembly factor BamE domain-containing protein</fullName>
    </recommendedName>
</protein>
<keyword evidence="2" id="KW-0472">Membrane</keyword>
<evidence type="ECO:0000259" key="5">
    <source>
        <dbReference type="Pfam" id="PF04355"/>
    </source>
</evidence>
<dbReference type="PANTHER" id="PTHR37482:SF1">
    <property type="entry name" value="OUTER MEMBRANE PROTEIN ASSEMBLY FACTOR BAME"/>
    <property type="match status" value="1"/>
</dbReference>
<evidence type="ECO:0000256" key="1">
    <source>
        <dbReference type="ARBA" id="ARBA00022729"/>
    </source>
</evidence>
<dbReference type="InterPro" id="IPR026592">
    <property type="entry name" value="BamE"/>
</dbReference>
<dbReference type="AlphaFoldDB" id="A0A512BYL9"/>
<dbReference type="EMBL" id="BJYU01000086">
    <property type="protein sequence ID" value="GEO17054.1"/>
    <property type="molecule type" value="Genomic_DNA"/>
</dbReference>
<keyword evidence="1 4" id="KW-0732">Signal</keyword>
<dbReference type="Proteomes" id="UP000321085">
    <property type="component" value="Unassembled WGS sequence"/>
</dbReference>
<dbReference type="GO" id="GO:0043165">
    <property type="term" value="P:Gram-negative-bacterium-type cell outer membrane assembly"/>
    <property type="evidence" value="ECO:0007669"/>
    <property type="project" value="TreeGrafter"/>
</dbReference>
<dbReference type="OrthoDB" id="9808313at2"/>
<feature type="chain" id="PRO_5021807024" description="Outer membrane protein assembly factor BamE domain-containing protein" evidence="4">
    <location>
        <begin position="23"/>
        <end position="151"/>
    </location>
</feature>
<dbReference type="InterPro" id="IPR007450">
    <property type="entry name" value="BamE_dom"/>
</dbReference>
<feature type="domain" description="Outer membrane protein assembly factor BamE" evidence="5">
    <location>
        <begin position="33"/>
        <end position="107"/>
    </location>
</feature>
<gene>
    <name evidence="6" type="ORF">MAE02_47500</name>
</gene>
<dbReference type="GO" id="GO:0030674">
    <property type="term" value="F:protein-macromolecule adaptor activity"/>
    <property type="evidence" value="ECO:0007669"/>
    <property type="project" value="TreeGrafter"/>
</dbReference>
<name>A0A512BYL9_9HYPH</name>
<keyword evidence="3" id="KW-0998">Cell outer membrane</keyword>
<dbReference type="Gene3D" id="3.30.1450.10">
    <property type="match status" value="1"/>
</dbReference>
<keyword evidence="7" id="KW-1185">Reference proteome</keyword>
<dbReference type="Pfam" id="PF04355">
    <property type="entry name" value="BamE"/>
    <property type="match status" value="1"/>
</dbReference>
<accession>A0A512BYL9</accession>
<evidence type="ECO:0000256" key="4">
    <source>
        <dbReference type="SAM" id="SignalP"/>
    </source>
</evidence>
<dbReference type="RefSeq" id="WP_114187925.1">
    <property type="nucleotide sequence ID" value="NZ_BJYU01000086.1"/>
</dbReference>
<evidence type="ECO:0000313" key="7">
    <source>
        <dbReference type="Proteomes" id="UP000321085"/>
    </source>
</evidence>
<dbReference type="GO" id="GO:0051205">
    <property type="term" value="P:protein insertion into membrane"/>
    <property type="evidence" value="ECO:0007669"/>
    <property type="project" value="TreeGrafter"/>
</dbReference>
<dbReference type="InterPro" id="IPR037873">
    <property type="entry name" value="BamE-like"/>
</dbReference>
<evidence type="ECO:0000313" key="6">
    <source>
        <dbReference type="EMBL" id="GEO17054.1"/>
    </source>
</evidence>
<comment type="caution">
    <text evidence="6">The sequence shown here is derived from an EMBL/GenBank/DDBJ whole genome shotgun (WGS) entry which is preliminary data.</text>
</comment>
<evidence type="ECO:0000256" key="2">
    <source>
        <dbReference type="ARBA" id="ARBA00023136"/>
    </source>
</evidence>